<organism evidence="2 3">
    <name type="scientific">Streptomyces triculaminicus</name>
    <dbReference type="NCBI Taxonomy" id="2816232"/>
    <lineage>
        <taxon>Bacteria</taxon>
        <taxon>Bacillati</taxon>
        <taxon>Actinomycetota</taxon>
        <taxon>Actinomycetes</taxon>
        <taxon>Kitasatosporales</taxon>
        <taxon>Streptomycetaceae</taxon>
        <taxon>Streptomyces</taxon>
    </lineage>
</organism>
<dbReference type="AlphaFoldDB" id="A0A939FID2"/>
<evidence type="ECO:0000313" key="3">
    <source>
        <dbReference type="Proteomes" id="UP000664781"/>
    </source>
</evidence>
<evidence type="ECO:0000313" key="2">
    <source>
        <dbReference type="EMBL" id="MBO0652606.1"/>
    </source>
</evidence>
<name>A0A939FID2_9ACTN</name>
<evidence type="ECO:0000256" key="1">
    <source>
        <dbReference type="SAM" id="MobiDB-lite"/>
    </source>
</evidence>
<feature type="region of interest" description="Disordered" evidence="1">
    <location>
        <begin position="1"/>
        <end position="25"/>
    </location>
</feature>
<gene>
    <name evidence="2" type="ORF">J1792_07375</name>
</gene>
<dbReference type="Pfam" id="PF08012">
    <property type="entry name" value="DUF1702"/>
    <property type="match status" value="1"/>
</dbReference>
<protein>
    <submittedName>
        <fullName evidence="2">DUF1702 family protein</fullName>
    </submittedName>
</protein>
<keyword evidence="3" id="KW-1185">Reference proteome</keyword>
<comment type="caution">
    <text evidence="2">The sequence shown here is derived from an EMBL/GenBank/DDBJ whole genome shotgun (WGS) entry which is preliminary data.</text>
</comment>
<dbReference type="EMBL" id="JAFMOF010000001">
    <property type="protein sequence ID" value="MBO0652606.1"/>
    <property type="molecule type" value="Genomic_DNA"/>
</dbReference>
<proteinExistence type="predicted"/>
<reference evidence="2" key="1">
    <citation type="submission" date="2021-03" db="EMBL/GenBank/DDBJ databases">
        <title>Streptomyces strains.</title>
        <authorList>
            <person name="Lund M.B."/>
            <person name="Toerring T."/>
        </authorList>
    </citation>
    <scope>NUCLEOTIDE SEQUENCE</scope>
    <source>
        <strain evidence="2">JCM 4242</strain>
    </source>
</reference>
<dbReference type="Proteomes" id="UP000664781">
    <property type="component" value="Unassembled WGS sequence"/>
</dbReference>
<dbReference type="InterPro" id="IPR012964">
    <property type="entry name" value="DUF1702"/>
</dbReference>
<sequence length="350" mass="37506">MPKPPRRHDHELSATGGPVAQGQEAPVPTVLGSLRRLALTPSPASVGFSQRRFPGASSPAAGHLEAIPRAVVCGFEWAIDARDLWEIERRLELADPPLRGFAYEGATMALTVRDAMGPGRGNRTRELLSGRGGLPHIFLNYIGVGFAMARLPRMLWGKVLPAVSGSPYHPVMSWLAVDGYGFDRAYFDTRRWVDRQYRPAPHPWQGSPEYFRRAADQGVGRALWFVHGARPDHVAAAVGRFAGDRHGDLWSGVGLAAVFAGGASPADLAALRRAAGAYAGELAQGAVFAAKARDHSGTVPAHTHAAVTALAGVGVEKASALADECAVPPSESGRVPAYETWRRNVRIRLQ</sequence>
<accession>A0A939FID2</accession>